<proteinExistence type="predicted"/>
<accession>A0A0B7KLP1</accession>
<protein>
    <submittedName>
        <fullName evidence="2">Uncharacterized protein</fullName>
    </submittedName>
</protein>
<feature type="transmembrane region" description="Helical" evidence="1">
    <location>
        <begin position="28"/>
        <end position="47"/>
    </location>
</feature>
<evidence type="ECO:0000313" key="2">
    <source>
        <dbReference type="EMBL" id="CEO56307.1"/>
    </source>
</evidence>
<keyword evidence="1" id="KW-1133">Transmembrane helix</keyword>
<keyword evidence="1" id="KW-0812">Transmembrane</keyword>
<reference evidence="2" key="1">
    <citation type="submission" date="2015-01" db="EMBL/GenBank/DDBJ databases">
        <authorList>
            <person name="Durling Mikael"/>
        </authorList>
    </citation>
    <scope>NUCLEOTIDE SEQUENCE</scope>
</reference>
<organism evidence="2">
    <name type="scientific">Bionectria ochroleuca</name>
    <name type="common">Gliocladium roseum</name>
    <dbReference type="NCBI Taxonomy" id="29856"/>
    <lineage>
        <taxon>Eukaryota</taxon>
        <taxon>Fungi</taxon>
        <taxon>Dikarya</taxon>
        <taxon>Ascomycota</taxon>
        <taxon>Pezizomycotina</taxon>
        <taxon>Sordariomycetes</taxon>
        <taxon>Hypocreomycetidae</taxon>
        <taxon>Hypocreales</taxon>
        <taxon>Bionectriaceae</taxon>
        <taxon>Clonostachys</taxon>
    </lineage>
</organism>
<name>A0A0B7KLP1_BIOOC</name>
<sequence length="68" mass="7624">MTSDPALFNCRGIRRFHLGDTRQPFKTFFVVLFAFLCSWCLGALVVADKALIQLDSSHYCSTVSKHGV</sequence>
<evidence type="ECO:0000256" key="1">
    <source>
        <dbReference type="SAM" id="Phobius"/>
    </source>
</evidence>
<dbReference type="EMBL" id="CDPU01000064">
    <property type="protein sequence ID" value="CEO56307.1"/>
    <property type="molecule type" value="Genomic_DNA"/>
</dbReference>
<dbReference type="AlphaFoldDB" id="A0A0B7KLP1"/>
<gene>
    <name evidence="2" type="ORF">BN869_000012365_1</name>
</gene>
<keyword evidence="1" id="KW-0472">Membrane</keyword>